<dbReference type="EMBL" id="JAAITB010000048">
    <property type="protein sequence ID" value="NSJ80982.1"/>
    <property type="molecule type" value="Genomic_DNA"/>
</dbReference>
<gene>
    <name evidence="1" type="ORF">G5A72_15645</name>
</gene>
<proteinExistence type="predicted"/>
<sequence>MNIIDSFMQVYMFELEKYLETRKEDLKNVSYQSDEANTDRPLKEFLKNLIETNFNSIPKHTVINSIRSEDDSEINISMLMKIKINRVLLPEEITEDIKKWIKESKNAIYTNPDLCLEIIDSEKIYYETIELKSTKKDAIPGSSIQQILPNEWVIFIKHAKNNISVTTGQYIHAVNSKMQFPDRSPRPQVSFQEMKKWNAQNRVLSYQSLIYKKDLEENTKYELIDDWQNVLAQRWIDILFNSKNIRSNEPWFNTTMRKFIILFLDKYDSLSISEKERFKKNINDLI</sequence>
<evidence type="ECO:0000313" key="2">
    <source>
        <dbReference type="Proteomes" id="UP001644750"/>
    </source>
</evidence>
<accession>A0ABX2I481</accession>
<organism evidence="1 2">
    <name type="scientific">Anaerostipes hadrus</name>
    <dbReference type="NCBI Taxonomy" id="649756"/>
    <lineage>
        <taxon>Bacteria</taxon>
        <taxon>Bacillati</taxon>
        <taxon>Bacillota</taxon>
        <taxon>Clostridia</taxon>
        <taxon>Lachnospirales</taxon>
        <taxon>Lachnospiraceae</taxon>
        <taxon>Anaerostipes</taxon>
    </lineage>
</organism>
<name>A0ABX2I481_ANAHA</name>
<comment type="caution">
    <text evidence="1">The sequence shown here is derived from an EMBL/GenBank/DDBJ whole genome shotgun (WGS) entry which is preliminary data.</text>
</comment>
<reference evidence="1 2" key="1">
    <citation type="journal article" date="2020" name="Cell Host Microbe">
        <title>Functional and Genomic Variation between Human-Derived Isolates of Lachnospiraceae Reveals Inter- and Intra-Species Diversity.</title>
        <authorList>
            <person name="Sorbara M.T."/>
            <person name="Littmann E.R."/>
            <person name="Fontana E."/>
            <person name="Moody T.U."/>
            <person name="Kohout C.E."/>
            <person name="Gjonbalaj M."/>
            <person name="Eaton V."/>
            <person name="Seok R."/>
            <person name="Leiner I.M."/>
            <person name="Pamer E.G."/>
        </authorList>
    </citation>
    <scope>NUCLEOTIDE SEQUENCE [LARGE SCALE GENOMIC DNA]</scope>
    <source>
        <strain evidence="1 2">MSK.14.57</strain>
    </source>
</reference>
<protein>
    <submittedName>
        <fullName evidence="1">Uncharacterized protein</fullName>
    </submittedName>
</protein>
<dbReference type="Proteomes" id="UP001644750">
    <property type="component" value="Unassembled WGS sequence"/>
</dbReference>
<evidence type="ECO:0000313" key="1">
    <source>
        <dbReference type="EMBL" id="NSJ80982.1"/>
    </source>
</evidence>
<keyword evidence="2" id="KW-1185">Reference proteome</keyword>